<dbReference type="EMBL" id="WNWR01000321">
    <property type="protein sequence ID" value="KAE9983216.1"/>
    <property type="molecule type" value="Genomic_DNA"/>
</dbReference>
<dbReference type="Pfam" id="PF11913">
    <property type="entry name" value="DUF3431"/>
    <property type="match status" value="1"/>
</dbReference>
<dbReference type="Proteomes" id="UP000433883">
    <property type="component" value="Unassembled WGS sequence"/>
</dbReference>
<evidence type="ECO:0000313" key="2">
    <source>
        <dbReference type="EMBL" id="KAE9969542.1"/>
    </source>
</evidence>
<dbReference type="InterPro" id="IPR021838">
    <property type="entry name" value="DUF3431"/>
</dbReference>
<dbReference type="EMBL" id="WNWS01000364">
    <property type="protein sequence ID" value="KAE9969542.1"/>
    <property type="molecule type" value="Genomic_DNA"/>
</dbReference>
<dbReference type="Proteomes" id="UP000490939">
    <property type="component" value="Unassembled WGS sequence"/>
</dbReference>
<feature type="signal peptide" evidence="1">
    <location>
        <begin position="1"/>
        <end position="25"/>
    </location>
</feature>
<keyword evidence="1" id="KW-0732">Signal</keyword>
<dbReference type="OrthoDB" id="426718at2759"/>
<dbReference type="AlphaFoldDB" id="A0A8H3YWA4"/>
<keyword evidence="7" id="KW-1185">Reference proteome</keyword>
<organism evidence="3 5">
    <name type="scientific">Venturia inaequalis</name>
    <name type="common">Apple scab fungus</name>
    <dbReference type="NCBI Taxonomy" id="5025"/>
    <lineage>
        <taxon>Eukaryota</taxon>
        <taxon>Fungi</taxon>
        <taxon>Dikarya</taxon>
        <taxon>Ascomycota</taxon>
        <taxon>Pezizomycotina</taxon>
        <taxon>Dothideomycetes</taxon>
        <taxon>Pleosporomycetidae</taxon>
        <taxon>Venturiales</taxon>
        <taxon>Venturiaceae</taxon>
        <taxon>Venturia</taxon>
    </lineage>
</organism>
<dbReference type="EMBL" id="WNWQ01000211">
    <property type="protein sequence ID" value="KAE9974258.1"/>
    <property type="molecule type" value="Genomic_DNA"/>
</dbReference>
<protein>
    <submittedName>
        <fullName evidence="3">Uncharacterized protein</fullName>
    </submittedName>
</protein>
<proteinExistence type="predicted"/>
<dbReference type="PANTHER" id="PTHR37490:SF3">
    <property type="entry name" value="DUF3431 DOMAIN CONTAINING PROTEIN"/>
    <property type="match status" value="1"/>
</dbReference>
<evidence type="ECO:0000313" key="3">
    <source>
        <dbReference type="EMBL" id="KAE9974258.1"/>
    </source>
</evidence>
<evidence type="ECO:0000313" key="5">
    <source>
        <dbReference type="Proteomes" id="UP000433883"/>
    </source>
</evidence>
<feature type="chain" id="PRO_5044691094" evidence="1">
    <location>
        <begin position="26"/>
        <end position="412"/>
    </location>
</feature>
<gene>
    <name evidence="3" type="ORF">BLS_003225</name>
    <name evidence="4" type="ORF">EG327_005579</name>
    <name evidence="2" type="ORF">EG328_006823</name>
</gene>
<evidence type="ECO:0000313" key="7">
    <source>
        <dbReference type="Proteomes" id="UP000490939"/>
    </source>
</evidence>
<accession>A0A8H3YWA4</accession>
<evidence type="ECO:0000313" key="4">
    <source>
        <dbReference type="EMBL" id="KAE9983216.1"/>
    </source>
</evidence>
<sequence>MAPRRTRYILLALAVALGTLLLLRHEDVREQWEALPPLPIQDFKQFKDLILQNKEQSSKEAEHTESTAIYSTSFKPGIPKTTGNYTRTIVVPRLKKEDTSWLDEEFPDTRKAVYVVDDKNAPLHPPKNKGNEAMVYLSYIIDHYDHLAETNIFIHAHRWTWHNNDLFNTDTAMTIRHLSDARVAREGYMNLRCMFYPGCPAWMRLNAKEEVEEKKEEMLVAKSWKELFPNDAMPDILGQPCCSQFAVSGERIRAIPLDEYKRIRNWLIRTRLSNSMSGRVFEYLWHYLWTGKNVLCPAMHECYCDGFGACFKNEDEFQQWFKVRFEVKRDEEEMNAWILAEDKYTDLMKQGNPRAAALVERPPEGKVRELKLSIDERWFMLDEGRDTALRNGLDLEWRARVRNGAEKAGDGF</sequence>
<evidence type="ECO:0000313" key="6">
    <source>
        <dbReference type="Proteomes" id="UP000447873"/>
    </source>
</evidence>
<name>A0A8H3YWA4_VENIN</name>
<reference evidence="3 5" key="1">
    <citation type="submission" date="2019-11" db="EMBL/GenBank/DDBJ databases">
        <title>Venturia inaequalis Genome Resource.</title>
        <authorList>
            <person name="Lichtner F.J."/>
        </authorList>
    </citation>
    <scope>NUCLEOTIDE SEQUENCE [LARGE SCALE GENOMIC DNA]</scope>
    <source>
        <strain evidence="2 6">120213</strain>
        <strain evidence="3">Bline_iso_100314</strain>
        <strain evidence="4 7">DMI_063113</strain>
    </source>
</reference>
<dbReference type="Proteomes" id="UP000447873">
    <property type="component" value="Unassembled WGS sequence"/>
</dbReference>
<evidence type="ECO:0000256" key="1">
    <source>
        <dbReference type="SAM" id="SignalP"/>
    </source>
</evidence>
<dbReference type="PANTHER" id="PTHR37490">
    <property type="entry name" value="EXPRESSED PROTEIN"/>
    <property type="match status" value="1"/>
</dbReference>
<comment type="caution">
    <text evidence="3">The sequence shown here is derived from an EMBL/GenBank/DDBJ whole genome shotgun (WGS) entry which is preliminary data.</text>
</comment>